<dbReference type="Proteomes" id="UP001218638">
    <property type="component" value="Chromosome"/>
</dbReference>
<dbReference type="AlphaFoldDB" id="A0AAE9ZXU9"/>
<evidence type="ECO:0000313" key="1">
    <source>
        <dbReference type="EMBL" id="WED65144.1"/>
    </source>
</evidence>
<keyword evidence="2" id="KW-1185">Reference proteome</keyword>
<protein>
    <submittedName>
        <fullName evidence="1">UPF0158 family protein</fullName>
    </submittedName>
</protein>
<name>A0AAE9ZXU9_9BACT</name>
<sequence>MTVAVRMYDLMSGFEMPEEWHAYVDRETGKVLTFDEEVLREADNAAEEDLDDESWAMGSPWEDDVIAAVRAIVADPATARYVELPSKFDFHEYRRMEEFVDDMPGGEAQHQLWRALKGKGAFRRFKDTAHRLEVIDAWYAFREAARERLLQSWAHDHDLALAADEPPPPNPGA</sequence>
<dbReference type="KEGG" id="slom:PXH66_22635"/>
<organism evidence="1 2">
    <name type="scientific">Synoicihabitans lomoniglobus</name>
    <dbReference type="NCBI Taxonomy" id="2909285"/>
    <lineage>
        <taxon>Bacteria</taxon>
        <taxon>Pseudomonadati</taxon>
        <taxon>Verrucomicrobiota</taxon>
        <taxon>Opitutia</taxon>
        <taxon>Opitutales</taxon>
        <taxon>Opitutaceae</taxon>
        <taxon>Synoicihabitans</taxon>
    </lineage>
</organism>
<dbReference type="RefSeq" id="WP_330929530.1">
    <property type="nucleotide sequence ID" value="NZ_CP119075.1"/>
</dbReference>
<proteinExistence type="predicted"/>
<evidence type="ECO:0000313" key="2">
    <source>
        <dbReference type="Proteomes" id="UP001218638"/>
    </source>
</evidence>
<gene>
    <name evidence="1" type="ORF">PXH66_22635</name>
</gene>
<accession>A0AAE9ZXU9</accession>
<reference evidence="1" key="1">
    <citation type="submission" date="2023-03" db="EMBL/GenBank/DDBJ databases">
        <title>Lomoglobus Profundus gen. nov., sp. nov., a novel member of the phylum Verrucomicrobia, isolated from deep-marine sediment of South China Sea.</title>
        <authorList>
            <person name="Ahmad T."/>
            <person name="Ishaq S.E."/>
            <person name="Wang F."/>
        </authorList>
    </citation>
    <scope>NUCLEOTIDE SEQUENCE</scope>
    <source>
        <strain evidence="1">LMO-M01</strain>
    </source>
</reference>
<dbReference type="EMBL" id="CP119075">
    <property type="protein sequence ID" value="WED65144.1"/>
    <property type="molecule type" value="Genomic_DNA"/>
</dbReference>